<keyword evidence="2 5" id="KW-0812">Transmembrane</keyword>
<keyword evidence="3 5" id="KW-1133">Transmembrane helix</keyword>
<feature type="transmembrane region" description="Helical" evidence="5">
    <location>
        <begin position="111"/>
        <end position="130"/>
    </location>
</feature>
<proteinExistence type="predicted"/>
<evidence type="ECO:0000256" key="4">
    <source>
        <dbReference type="ARBA" id="ARBA00023136"/>
    </source>
</evidence>
<dbReference type="PANTHER" id="PTHR35371">
    <property type="entry name" value="INNER MEMBRANE PROTEIN"/>
    <property type="match status" value="1"/>
</dbReference>
<evidence type="ECO:0000313" key="6">
    <source>
        <dbReference type="EMBL" id="WCT75437.1"/>
    </source>
</evidence>
<evidence type="ECO:0000256" key="2">
    <source>
        <dbReference type="ARBA" id="ARBA00022692"/>
    </source>
</evidence>
<keyword evidence="4 5" id="KW-0472">Membrane</keyword>
<evidence type="ECO:0000313" key="7">
    <source>
        <dbReference type="Proteomes" id="UP001220395"/>
    </source>
</evidence>
<dbReference type="Pfam" id="PF01124">
    <property type="entry name" value="MAPEG"/>
    <property type="match status" value="1"/>
</dbReference>
<evidence type="ECO:0000256" key="5">
    <source>
        <dbReference type="SAM" id="Phobius"/>
    </source>
</evidence>
<keyword evidence="7" id="KW-1185">Reference proteome</keyword>
<name>A0ABY7TQB7_9SPHN</name>
<reference evidence="6 7" key="1">
    <citation type="submission" date="2023-02" db="EMBL/GenBank/DDBJ databases">
        <title>Genome sequence of Sphingomonas naphthae.</title>
        <authorList>
            <person name="Kim S."/>
            <person name="Heo J."/>
            <person name="Kwon S.-W."/>
        </authorList>
    </citation>
    <scope>NUCLEOTIDE SEQUENCE [LARGE SCALE GENOMIC DNA]</scope>
    <source>
        <strain evidence="6 7">KACC 18716</strain>
    </source>
</reference>
<dbReference type="InterPro" id="IPR001129">
    <property type="entry name" value="Membr-assoc_MAPEG"/>
</dbReference>
<feature type="transmembrane region" description="Helical" evidence="5">
    <location>
        <begin position="85"/>
        <end position="105"/>
    </location>
</feature>
<organism evidence="6 7">
    <name type="scientific">Sphingomonas naphthae</name>
    <dbReference type="NCBI Taxonomy" id="1813468"/>
    <lineage>
        <taxon>Bacteria</taxon>
        <taxon>Pseudomonadati</taxon>
        <taxon>Pseudomonadota</taxon>
        <taxon>Alphaproteobacteria</taxon>
        <taxon>Sphingomonadales</taxon>
        <taxon>Sphingomonadaceae</taxon>
        <taxon>Sphingomonas</taxon>
    </lineage>
</organism>
<protein>
    <submittedName>
        <fullName evidence="6">MAPEG family protein</fullName>
    </submittedName>
</protein>
<accession>A0ABY7TQB7</accession>
<dbReference type="InterPro" id="IPR023352">
    <property type="entry name" value="MAPEG-like_dom_sf"/>
</dbReference>
<comment type="subcellular location">
    <subcellularLocation>
        <location evidence="1">Membrane</location>
    </subcellularLocation>
</comment>
<dbReference type="Gene3D" id="1.20.120.550">
    <property type="entry name" value="Membrane associated eicosanoid/glutathione metabolism-like domain"/>
    <property type="match status" value="1"/>
</dbReference>
<sequence>MRIELTLLGATLVLALVNIFAAGRARTAQYGTKWNVGARDGEMPPLNPLAGRLSRAQANLYETLPIFAAAILACAVAGRFDMKTVIGAHLYFFGRLIYLPLYAAGVPVVRTLVWTIATFGLVLILWALLFG</sequence>
<gene>
    <name evidence="6" type="ORF">PQ455_09690</name>
</gene>
<evidence type="ECO:0000256" key="3">
    <source>
        <dbReference type="ARBA" id="ARBA00022989"/>
    </source>
</evidence>
<dbReference type="PANTHER" id="PTHR35371:SF1">
    <property type="entry name" value="BLR7753 PROTEIN"/>
    <property type="match status" value="1"/>
</dbReference>
<dbReference type="SUPFAM" id="SSF161084">
    <property type="entry name" value="MAPEG domain-like"/>
    <property type="match status" value="1"/>
</dbReference>
<feature type="transmembrane region" description="Helical" evidence="5">
    <location>
        <begin position="58"/>
        <end position="78"/>
    </location>
</feature>
<evidence type="ECO:0000256" key="1">
    <source>
        <dbReference type="ARBA" id="ARBA00004370"/>
    </source>
</evidence>
<dbReference type="EMBL" id="CP117411">
    <property type="protein sequence ID" value="WCT75437.1"/>
    <property type="molecule type" value="Genomic_DNA"/>
</dbReference>
<dbReference type="Proteomes" id="UP001220395">
    <property type="component" value="Chromosome"/>
</dbReference>